<keyword evidence="3" id="KW-1185">Reference proteome</keyword>
<evidence type="ECO:0000313" key="3">
    <source>
        <dbReference type="Proteomes" id="UP001317822"/>
    </source>
</evidence>
<dbReference type="Proteomes" id="UP001317822">
    <property type="component" value="Chromosome"/>
</dbReference>
<dbReference type="RefSeq" id="WP_253335840.1">
    <property type="nucleotide sequence ID" value="NZ_AP027041.1"/>
</dbReference>
<name>A0ABN6UF39_9GAMM</name>
<feature type="transmembrane region" description="Helical" evidence="1">
    <location>
        <begin position="12"/>
        <end position="33"/>
    </location>
</feature>
<evidence type="ECO:0000313" key="2">
    <source>
        <dbReference type="EMBL" id="BDU14912.1"/>
    </source>
</evidence>
<sequence length="76" mass="8456">MPEKTATSIERLHWAFAGGIAFLVVALIGYWLGFRGKGRAFDSTTTWADLLEAAPSFFVLSVLVGGCVYFWLGRRR</sequence>
<keyword evidence="1" id="KW-0472">Membrane</keyword>
<keyword evidence="1" id="KW-1133">Transmembrane helix</keyword>
<reference evidence="2 3" key="1">
    <citation type="journal article" date="2023" name="Int. J. Syst. Evol. Microbiol.">
        <title>Physiological and genomic analyses of cobalamin (vitamin B12)-auxotrophy of Lysobacter auxotrophicus sp. nov., a methionine-auxotrophic chitinolytic bacterium isolated from chitin-treated soil.</title>
        <authorList>
            <person name="Saito A."/>
            <person name="Dohra H."/>
            <person name="Hamada M."/>
            <person name="Moriuchi R."/>
            <person name="Kotsuchibashi Y."/>
            <person name="Mori K."/>
        </authorList>
    </citation>
    <scope>NUCLEOTIDE SEQUENCE [LARGE SCALE GENOMIC DNA]</scope>
    <source>
        <strain evidence="2 3">5-21a</strain>
    </source>
</reference>
<dbReference type="EMBL" id="AP027041">
    <property type="protein sequence ID" value="BDU14912.1"/>
    <property type="molecule type" value="Genomic_DNA"/>
</dbReference>
<gene>
    <name evidence="2" type="ORF">LA521A_01130</name>
</gene>
<keyword evidence="1" id="KW-0812">Transmembrane</keyword>
<feature type="transmembrane region" description="Helical" evidence="1">
    <location>
        <begin position="53"/>
        <end position="72"/>
    </location>
</feature>
<organism evidence="2 3">
    <name type="scientific">Lysobacter auxotrophicus</name>
    <dbReference type="NCBI Taxonomy" id="2992573"/>
    <lineage>
        <taxon>Bacteria</taxon>
        <taxon>Pseudomonadati</taxon>
        <taxon>Pseudomonadota</taxon>
        <taxon>Gammaproteobacteria</taxon>
        <taxon>Lysobacterales</taxon>
        <taxon>Lysobacteraceae</taxon>
        <taxon>Lysobacter</taxon>
    </lineage>
</organism>
<protein>
    <submittedName>
        <fullName evidence="2">Uncharacterized protein</fullName>
    </submittedName>
</protein>
<accession>A0ABN6UF39</accession>
<evidence type="ECO:0000256" key="1">
    <source>
        <dbReference type="SAM" id="Phobius"/>
    </source>
</evidence>
<proteinExistence type="predicted"/>